<gene>
    <name evidence="1" type="ORF">Tci_878503</name>
</gene>
<evidence type="ECO:0000313" key="1">
    <source>
        <dbReference type="EMBL" id="GFD06534.1"/>
    </source>
</evidence>
<reference evidence="1" key="1">
    <citation type="journal article" date="2019" name="Sci. Rep.">
        <title>Draft genome of Tanacetum cinerariifolium, the natural source of mosquito coil.</title>
        <authorList>
            <person name="Yamashiro T."/>
            <person name="Shiraishi A."/>
            <person name="Satake H."/>
            <person name="Nakayama K."/>
        </authorList>
    </citation>
    <scope>NUCLEOTIDE SEQUENCE</scope>
</reference>
<name>A0A699TCX9_TANCI</name>
<accession>A0A699TCX9</accession>
<organism evidence="1">
    <name type="scientific">Tanacetum cinerariifolium</name>
    <name type="common">Dalmatian daisy</name>
    <name type="synonym">Chrysanthemum cinerariifolium</name>
    <dbReference type="NCBI Taxonomy" id="118510"/>
    <lineage>
        <taxon>Eukaryota</taxon>
        <taxon>Viridiplantae</taxon>
        <taxon>Streptophyta</taxon>
        <taxon>Embryophyta</taxon>
        <taxon>Tracheophyta</taxon>
        <taxon>Spermatophyta</taxon>
        <taxon>Magnoliopsida</taxon>
        <taxon>eudicotyledons</taxon>
        <taxon>Gunneridae</taxon>
        <taxon>Pentapetalae</taxon>
        <taxon>asterids</taxon>
        <taxon>campanulids</taxon>
        <taxon>Asterales</taxon>
        <taxon>Asteraceae</taxon>
        <taxon>Asteroideae</taxon>
        <taxon>Anthemideae</taxon>
        <taxon>Anthemidinae</taxon>
        <taxon>Tanacetum</taxon>
    </lineage>
</organism>
<proteinExistence type="predicted"/>
<dbReference type="EMBL" id="BKCJ011225555">
    <property type="protein sequence ID" value="GFD06534.1"/>
    <property type="molecule type" value="Genomic_DNA"/>
</dbReference>
<sequence>GRHVYTVGDFIEVDAEFQSRPRGGTKRKLPAMIETLLKKRVLPHKESDCHGADYLSWLLSGGEE</sequence>
<feature type="non-terminal residue" evidence="1">
    <location>
        <position position="1"/>
    </location>
</feature>
<comment type="caution">
    <text evidence="1">The sequence shown here is derived from an EMBL/GenBank/DDBJ whole genome shotgun (WGS) entry which is preliminary data.</text>
</comment>
<dbReference type="AlphaFoldDB" id="A0A699TCX9"/>
<protein>
    <submittedName>
        <fullName evidence="1">Transcription factor IIIA</fullName>
    </submittedName>
</protein>